<proteinExistence type="inferred from homology"/>
<name>A0A380G7I9_STAIN</name>
<comment type="similarity">
    <text evidence="1">Belongs to the AHA1 family.</text>
</comment>
<accession>A0A380G7I9</accession>
<dbReference type="InterPro" id="IPR023393">
    <property type="entry name" value="START-like_dom_sf"/>
</dbReference>
<dbReference type="SUPFAM" id="SSF55961">
    <property type="entry name" value="Bet v1-like"/>
    <property type="match status" value="1"/>
</dbReference>
<sequence>MEVNRNERKAWRMEVKHMQNEWVEIKLVRLMKTSPSNAYDAWLDPDQLIHWFMTSRRTNQIIDNHPVEGGHYQIVDLRKGKRIEVIGTYQTLKEGEQIVKTIQMPELSEHVDEIEVYFEERAPGMTEMTFHYRGMVPKERRLTNLEYKQKKKAYHDHTAHGFELMFDVLQRELEAEFEME</sequence>
<dbReference type="Pfam" id="PF08327">
    <property type="entry name" value="AHSA1"/>
    <property type="match status" value="1"/>
</dbReference>
<reference evidence="3 4" key="1">
    <citation type="submission" date="2018-06" db="EMBL/GenBank/DDBJ databases">
        <authorList>
            <consortium name="Pathogen Informatics"/>
            <person name="Doyle S."/>
        </authorList>
    </citation>
    <scope>NUCLEOTIDE SEQUENCE [LARGE SCALE GENOMIC DNA]</scope>
    <source>
        <strain evidence="4">NCTC 11048</strain>
    </source>
</reference>
<organism evidence="3 4">
    <name type="scientific">Staphylococcus intermedius NCTC 11048</name>
    <dbReference type="NCBI Taxonomy" id="1141106"/>
    <lineage>
        <taxon>Bacteria</taxon>
        <taxon>Bacillati</taxon>
        <taxon>Bacillota</taxon>
        <taxon>Bacilli</taxon>
        <taxon>Bacillales</taxon>
        <taxon>Staphylococcaceae</taxon>
        <taxon>Staphylococcus</taxon>
        <taxon>Staphylococcus intermedius group</taxon>
    </lineage>
</organism>
<evidence type="ECO:0000313" key="3">
    <source>
        <dbReference type="EMBL" id="SUM45941.1"/>
    </source>
</evidence>
<dbReference type="Proteomes" id="UP000255549">
    <property type="component" value="Unassembled WGS sequence"/>
</dbReference>
<dbReference type="AlphaFoldDB" id="A0A380G7I9"/>
<protein>
    <submittedName>
        <fullName evidence="3">Hsp90-like protein</fullName>
    </submittedName>
</protein>
<evidence type="ECO:0000313" key="4">
    <source>
        <dbReference type="Proteomes" id="UP000255549"/>
    </source>
</evidence>
<dbReference type="Gene3D" id="3.30.530.20">
    <property type="match status" value="1"/>
</dbReference>
<evidence type="ECO:0000259" key="2">
    <source>
        <dbReference type="Pfam" id="PF08327"/>
    </source>
</evidence>
<dbReference type="InterPro" id="IPR013538">
    <property type="entry name" value="ASHA1/2-like_C"/>
</dbReference>
<feature type="domain" description="Activator of Hsp90 ATPase homologue 1/2-like C-terminal" evidence="2">
    <location>
        <begin position="32"/>
        <end position="174"/>
    </location>
</feature>
<evidence type="ECO:0000256" key="1">
    <source>
        <dbReference type="ARBA" id="ARBA00006817"/>
    </source>
</evidence>
<keyword evidence="4" id="KW-1185">Reference proteome</keyword>
<gene>
    <name evidence="3" type="ORF">NCTC11048_00932</name>
</gene>
<dbReference type="CDD" id="cd07814">
    <property type="entry name" value="SRPBCC_CalC_Aha1-like"/>
    <property type="match status" value="1"/>
</dbReference>
<dbReference type="STRING" id="1141106.GCA_000308095_00126"/>
<dbReference type="EMBL" id="UHDP01000003">
    <property type="protein sequence ID" value="SUM45941.1"/>
    <property type="molecule type" value="Genomic_DNA"/>
</dbReference>